<proteinExistence type="predicted"/>
<dbReference type="InterPro" id="IPR032675">
    <property type="entry name" value="LRR_dom_sf"/>
</dbReference>
<dbReference type="AlphaFoldDB" id="A0A1S2XMI3"/>
<feature type="domain" description="Disease resistance N-terminal" evidence="7">
    <location>
        <begin position="6"/>
        <end position="92"/>
    </location>
</feature>
<dbReference type="GeneID" id="101494964"/>
<dbReference type="RefSeq" id="XP_004490577.1">
    <property type="nucleotide sequence ID" value="XM_004490520.3"/>
</dbReference>
<reference evidence="11" key="2">
    <citation type="submission" date="2025-08" db="UniProtKB">
        <authorList>
            <consortium name="RefSeq"/>
        </authorList>
    </citation>
    <scope>IDENTIFICATION</scope>
    <source>
        <tissue evidence="11">Etiolated seedlings</tissue>
    </source>
</reference>
<keyword evidence="1" id="KW-0433">Leucine-rich repeat</keyword>
<dbReference type="SUPFAM" id="SSF52058">
    <property type="entry name" value="L domain-like"/>
    <property type="match status" value="1"/>
</dbReference>
<keyword evidence="2" id="KW-0677">Repeat</keyword>
<evidence type="ECO:0000259" key="6">
    <source>
        <dbReference type="Pfam" id="PF00931"/>
    </source>
</evidence>
<dbReference type="SUPFAM" id="SSF52540">
    <property type="entry name" value="P-loop containing nucleoside triphosphate hydrolases"/>
    <property type="match status" value="1"/>
</dbReference>
<dbReference type="InterPro" id="IPR027417">
    <property type="entry name" value="P-loop_NTPase"/>
</dbReference>
<evidence type="ECO:0000256" key="4">
    <source>
        <dbReference type="ARBA" id="ARBA00022821"/>
    </source>
</evidence>
<dbReference type="GO" id="GO:0051707">
    <property type="term" value="P:response to other organism"/>
    <property type="evidence" value="ECO:0007669"/>
    <property type="project" value="UniProtKB-ARBA"/>
</dbReference>
<organism evidence="10 11">
    <name type="scientific">Cicer arietinum</name>
    <name type="common">Chickpea</name>
    <name type="synonym">Garbanzo</name>
    <dbReference type="NCBI Taxonomy" id="3827"/>
    <lineage>
        <taxon>Eukaryota</taxon>
        <taxon>Viridiplantae</taxon>
        <taxon>Streptophyta</taxon>
        <taxon>Embryophyta</taxon>
        <taxon>Tracheophyta</taxon>
        <taxon>Spermatophyta</taxon>
        <taxon>Magnoliopsida</taxon>
        <taxon>eudicotyledons</taxon>
        <taxon>Gunneridae</taxon>
        <taxon>Pentapetalae</taxon>
        <taxon>rosids</taxon>
        <taxon>fabids</taxon>
        <taxon>Fabales</taxon>
        <taxon>Fabaceae</taxon>
        <taxon>Papilionoideae</taxon>
        <taxon>50 kb inversion clade</taxon>
        <taxon>NPAAA clade</taxon>
        <taxon>Hologalegina</taxon>
        <taxon>IRL clade</taxon>
        <taxon>Cicereae</taxon>
        <taxon>Cicer</taxon>
    </lineage>
</organism>
<dbReference type="InterPro" id="IPR041118">
    <property type="entry name" value="Rx_N"/>
</dbReference>
<reference evidence="10" key="1">
    <citation type="journal article" date="2013" name="Nat. Biotechnol.">
        <title>Draft genome sequence of chickpea (Cicer arietinum) provides a resource for trait improvement.</title>
        <authorList>
            <person name="Varshney R.K."/>
            <person name="Song C."/>
            <person name="Saxena R.K."/>
            <person name="Azam S."/>
            <person name="Yu S."/>
            <person name="Sharpe A.G."/>
            <person name="Cannon S."/>
            <person name="Baek J."/>
            <person name="Rosen B.D."/>
            <person name="Tar'an B."/>
            <person name="Millan T."/>
            <person name="Zhang X."/>
            <person name="Ramsay L.D."/>
            <person name="Iwata A."/>
            <person name="Wang Y."/>
            <person name="Nelson W."/>
            <person name="Farmer A.D."/>
            <person name="Gaur P.M."/>
            <person name="Soderlund C."/>
            <person name="Penmetsa R.V."/>
            <person name="Xu C."/>
            <person name="Bharti A.K."/>
            <person name="He W."/>
            <person name="Winter P."/>
            <person name="Zhao S."/>
            <person name="Hane J.K."/>
            <person name="Carrasquilla-Garcia N."/>
            <person name="Condie J.A."/>
            <person name="Upadhyaya H.D."/>
            <person name="Luo M.C."/>
            <person name="Thudi M."/>
            <person name="Gowda C.L."/>
            <person name="Singh N.P."/>
            <person name="Lichtenzveig J."/>
            <person name="Gali K.K."/>
            <person name="Rubio J."/>
            <person name="Nadarajan N."/>
            <person name="Dolezel J."/>
            <person name="Bansal K.C."/>
            <person name="Xu X."/>
            <person name="Edwards D."/>
            <person name="Zhang G."/>
            <person name="Kahl G."/>
            <person name="Gil J."/>
            <person name="Singh K.B."/>
            <person name="Datta S.K."/>
            <person name="Jackson S.A."/>
            <person name="Wang J."/>
            <person name="Cook D.R."/>
        </authorList>
    </citation>
    <scope>NUCLEOTIDE SEQUENCE [LARGE SCALE GENOMIC DNA]</scope>
    <source>
        <strain evidence="10">cv. CDC Frontier</strain>
    </source>
</reference>
<dbReference type="FunFam" id="1.10.10.10:FF:000322">
    <property type="entry name" value="Probable disease resistance protein At1g63360"/>
    <property type="match status" value="1"/>
</dbReference>
<dbReference type="Pfam" id="PF18052">
    <property type="entry name" value="Rx_N"/>
    <property type="match status" value="1"/>
</dbReference>
<sequence>MAEGLLSVVFENLVSLLQNEFSTISGIKSKAQKLSTTLDLINAVLEDAEHKQLTNRSVKVWLQQLKDAVYVLDDILDECSIESHRFKGLASFNPKNIMFRRDIGNKFKDISSRFDEIAESKNKFVLQVGGGTITERSIEVAEWRQTTSVIAEPKVYGREDDKEKIVMFLLNQARVSDFLSVYPIVGLGGVGKTTLAQLLYNDHRVSINFDTKVWVCVSEVFSIKRILCSVIESITSQNCYDSNLDVIQRKVQELLKGKRFFMVLDDVWKRNQELEFGLSQDNWNKLKSVLSCGSKGASILVSTRDKDVAEIIGTCKAHYLCGLSDDECWLLFKQYAFGHDREEREGLVAIGKEIVKKCGGLPLATQALGSLMRSRSQENEWLEIKESELWTLPDENLILPALKLSYLYLTPTLKQCFAFCAIFPKNTNMMKDELIHLWMANGFISSRENLEVEDVGNMVWNELCQKSFFQDIKMDADSEDVSFKMHDLVHDLAQFVTGPECMILDNKNTDLSRNTHHISFDYPTMLSINEGAFERIESLRTMYVLKHYGYNSFDYRRFPRNISLRVLRIECSMLCSIENFTHLRYLELYGFSTLEDISDSLHTLRNLEVLKFRRFWKIGCLPKHLSRLQNLRHLVIDDCNELSGLFPNIGKLSCLRTLSVFIVGRQTGYSLTELQDLKLGGKLSIEGLKNVDSLSEARDANLMCKKDLIELCLSWSRTERFTEGLIISAEQVIEALQPHSNLKRLKIDLYDGSCLPSWIRILSSLVSLELSGCVNCVQLSPLAKLPSLKKLNLRRMDNVQYVDDDEPRHGVEVEAFPSLEELSLDGLPNLEQLLKVERGEMFRHLSNLTIIHCPKLVLPHLSSVKYLFVDGCNNELLRQISSFYGLTTLHLNRNEDVTSLPEGMLRNLTSLQTLTISDFLKLMELPNEPFNLALEHLCINRCGQLESLPEQIWEGLQSLRTIDIVECEGLRSLPEGIRHLTSLEVLTIHGCEGLRSLPEGIRHLTSLEVLTIHGCSTLKKRCEKEIGEDWDKIAHIPKLLIW</sequence>
<feature type="domain" description="Disease resistance protein winged helix" evidence="8">
    <location>
        <begin position="422"/>
        <end position="493"/>
    </location>
</feature>
<dbReference type="GO" id="GO:0005524">
    <property type="term" value="F:ATP binding"/>
    <property type="evidence" value="ECO:0007669"/>
    <property type="project" value="UniProtKB-KW"/>
</dbReference>
<dbReference type="PANTHER" id="PTHR36766:SF42">
    <property type="entry name" value="NB-ARC DOMAIN DISEASE RESISTANCE PROTEIN"/>
    <property type="match status" value="1"/>
</dbReference>
<keyword evidence="5" id="KW-0067">ATP-binding</keyword>
<evidence type="ECO:0000256" key="5">
    <source>
        <dbReference type="ARBA" id="ARBA00022840"/>
    </source>
</evidence>
<dbReference type="PANTHER" id="PTHR36766">
    <property type="entry name" value="PLANT BROAD-SPECTRUM MILDEW RESISTANCE PROTEIN RPW8"/>
    <property type="match status" value="1"/>
</dbReference>
<dbReference type="PRINTS" id="PR00364">
    <property type="entry name" value="DISEASERSIST"/>
</dbReference>
<evidence type="ECO:0000259" key="8">
    <source>
        <dbReference type="Pfam" id="PF23559"/>
    </source>
</evidence>
<feature type="domain" description="R13L1/DRL21-like LRR repeat region" evidence="9">
    <location>
        <begin position="671"/>
        <end position="796"/>
    </location>
</feature>
<evidence type="ECO:0000259" key="9">
    <source>
        <dbReference type="Pfam" id="PF25019"/>
    </source>
</evidence>
<dbReference type="Gene3D" id="1.10.8.430">
    <property type="entry name" value="Helical domain of apoptotic protease-activating factors"/>
    <property type="match status" value="1"/>
</dbReference>
<dbReference type="GO" id="GO:0043531">
    <property type="term" value="F:ADP binding"/>
    <property type="evidence" value="ECO:0007669"/>
    <property type="project" value="InterPro"/>
</dbReference>
<dbReference type="PaxDb" id="3827-XP_004490577.1"/>
<keyword evidence="3" id="KW-0547">Nucleotide-binding</keyword>
<evidence type="ECO:0000313" key="10">
    <source>
        <dbReference type="Proteomes" id="UP000087171"/>
    </source>
</evidence>
<dbReference type="InterPro" id="IPR002182">
    <property type="entry name" value="NB-ARC"/>
</dbReference>
<dbReference type="InterPro" id="IPR042197">
    <property type="entry name" value="Apaf_helical"/>
</dbReference>
<dbReference type="Proteomes" id="UP000087171">
    <property type="component" value="Chromosome Ca2"/>
</dbReference>
<dbReference type="InterPro" id="IPR038005">
    <property type="entry name" value="RX-like_CC"/>
</dbReference>
<dbReference type="Pfam" id="PF25019">
    <property type="entry name" value="LRR_R13L1-DRL21"/>
    <property type="match status" value="1"/>
</dbReference>
<dbReference type="Gene3D" id="1.20.5.4130">
    <property type="match status" value="1"/>
</dbReference>
<dbReference type="OrthoDB" id="2973320at2759"/>
<gene>
    <name evidence="11" type="primary">LOC101494964</name>
</gene>
<name>A0A1S2XMI3_CICAR</name>
<accession>A0A1S2XMI3</accession>
<dbReference type="InterPro" id="IPR058922">
    <property type="entry name" value="WHD_DRP"/>
</dbReference>
<evidence type="ECO:0000313" key="11">
    <source>
        <dbReference type="RefSeq" id="XP_004490577.1"/>
    </source>
</evidence>
<dbReference type="Gene3D" id="3.40.50.300">
    <property type="entry name" value="P-loop containing nucleotide triphosphate hydrolases"/>
    <property type="match status" value="1"/>
</dbReference>
<dbReference type="InterPro" id="IPR056789">
    <property type="entry name" value="LRR_R13L1-DRL21"/>
</dbReference>
<dbReference type="Pfam" id="PF00931">
    <property type="entry name" value="NB-ARC"/>
    <property type="match status" value="1"/>
</dbReference>
<keyword evidence="10" id="KW-1185">Reference proteome</keyword>
<evidence type="ECO:0000256" key="2">
    <source>
        <dbReference type="ARBA" id="ARBA00022737"/>
    </source>
</evidence>
<dbReference type="Gene3D" id="1.10.10.10">
    <property type="entry name" value="Winged helix-like DNA-binding domain superfamily/Winged helix DNA-binding domain"/>
    <property type="match status" value="1"/>
</dbReference>
<evidence type="ECO:0000256" key="3">
    <source>
        <dbReference type="ARBA" id="ARBA00022741"/>
    </source>
</evidence>
<dbReference type="GO" id="GO:0006952">
    <property type="term" value="P:defense response"/>
    <property type="evidence" value="ECO:0007669"/>
    <property type="project" value="UniProtKB-KW"/>
</dbReference>
<dbReference type="CDD" id="cd14798">
    <property type="entry name" value="RX-CC_like"/>
    <property type="match status" value="1"/>
</dbReference>
<protein>
    <submittedName>
        <fullName evidence="11">Disease resistance protein RGA1</fullName>
    </submittedName>
</protein>
<keyword evidence="4" id="KW-0611">Plant defense</keyword>
<feature type="domain" description="NB-ARC" evidence="6">
    <location>
        <begin position="159"/>
        <end position="339"/>
    </location>
</feature>
<dbReference type="eggNOG" id="KOG4658">
    <property type="taxonomic scope" value="Eukaryota"/>
</dbReference>
<evidence type="ECO:0000259" key="7">
    <source>
        <dbReference type="Pfam" id="PF18052"/>
    </source>
</evidence>
<dbReference type="Pfam" id="PF23559">
    <property type="entry name" value="WHD_DRP"/>
    <property type="match status" value="1"/>
</dbReference>
<dbReference type="KEGG" id="cam:101494964"/>
<dbReference type="InterPro" id="IPR036388">
    <property type="entry name" value="WH-like_DNA-bd_sf"/>
</dbReference>
<dbReference type="Gene3D" id="3.80.10.10">
    <property type="entry name" value="Ribonuclease Inhibitor"/>
    <property type="match status" value="3"/>
</dbReference>
<evidence type="ECO:0000256" key="1">
    <source>
        <dbReference type="ARBA" id="ARBA00022614"/>
    </source>
</evidence>
<dbReference type="SUPFAM" id="SSF52047">
    <property type="entry name" value="RNI-like"/>
    <property type="match status" value="1"/>
</dbReference>